<name>A0A9Q1BQP4_HOLLE</name>
<dbReference type="Proteomes" id="UP001152320">
    <property type="component" value="Chromosome 13"/>
</dbReference>
<organism evidence="1 2">
    <name type="scientific">Holothuria leucospilota</name>
    <name type="common">Black long sea cucumber</name>
    <name type="synonym">Mertensiothuria leucospilota</name>
    <dbReference type="NCBI Taxonomy" id="206669"/>
    <lineage>
        <taxon>Eukaryota</taxon>
        <taxon>Metazoa</taxon>
        <taxon>Echinodermata</taxon>
        <taxon>Eleutherozoa</taxon>
        <taxon>Echinozoa</taxon>
        <taxon>Holothuroidea</taxon>
        <taxon>Aspidochirotacea</taxon>
        <taxon>Aspidochirotida</taxon>
        <taxon>Holothuriidae</taxon>
        <taxon>Holothuria</taxon>
    </lineage>
</organism>
<dbReference type="AlphaFoldDB" id="A0A9Q1BQP4"/>
<gene>
    <name evidence="1" type="ORF">HOLleu_27606</name>
</gene>
<dbReference type="EMBL" id="JAIZAY010000013">
    <property type="protein sequence ID" value="KAJ8031015.1"/>
    <property type="molecule type" value="Genomic_DNA"/>
</dbReference>
<comment type="caution">
    <text evidence="1">The sequence shown here is derived from an EMBL/GenBank/DDBJ whole genome shotgun (WGS) entry which is preliminary data.</text>
</comment>
<sequence>MMQFINVVSGEADYTCHYMVLQYRKHARAYYSVQGDHLLSFSIFGLLRKLRMVVVCVLAIIAATYIRRVSWEYGVINDWSTVSNCRDVYS</sequence>
<proteinExistence type="predicted"/>
<evidence type="ECO:0000313" key="2">
    <source>
        <dbReference type="Proteomes" id="UP001152320"/>
    </source>
</evidence>
<keyword evidence="2" id="KW-1185">Reference proteome</keyword>
<reference evidence="1" key="1">
    <citation type="submission" date="2021-10" db="EMBL/GenBank/DDBJ databases">
        <title>Tropical sea cucumber genome reveals ecological adaptation and Cuvierian tubules defense mechanism.</title>
        <authorList>
            <person name="Chen T."/>
        </authorList>
    </citation>
    <scope>NUCLEOTIDE SEQUENCE</scope>
    <source>
        <strain evidence="1">Nanhai2018</strain>
        <tissue evidence="1">Muscle</tissue>
    </source>
</reference>
<accession>A0A9Q1BQP4</accession>
<evidence type="ECO:0000313" key="1">
    <source>
        <dbReference type="EMBL" id="KAJ8031015.1"/>
    </source>
</evidence>
<protein>
    <submittedName>
        <fullName evidence="1">Uncharacterized protein</fullName>
    </submittedName>
</protein>